<dbReference type="InterPro" id="IPR050053">
    <property type="entry name" value="ATPase_alpha/beta_chains"/>
</dbReference>
<keyword evidence="7 13" id="KW-0067">ATP-binding</keyword>
<keyword evidence="11 13" id="KW-0139">CF(1)</keyword>
<organism evidence="16 17">
    <name type="scientific">Rhodosalinus halophilus</name>
    <dbReference type="NCBI Taxonomy" id="2259333"/>
    <lineage>
        <taxon>Bacteria</taxon>
        <taxon>Pseudomonadati</taxon>
        <taxon>Pseudomonadota</taxon>
        <taxon>Alphaproteobacteria</taxon>
        <taxon>Rhodobacterales</taxon>
        <taxon>Paracoccaceae</taxon>
        <taxon>Rhodosalinus</taxon>
    </lineage>
</organism>
<evidence type="ECO:0000313" key="17">
    <source>
        <dbReference type="Proteomes" id="UP000253370"/>
    </source>
</evidence>
<dbReference type="Gene3D" id="2.40.10.170">
    <property type="match status" value="1"/>
</dbReference>
<evidence type="ECO:0000259" key="15">
    <source>
        <dbReference type="SMART" id="SM00382"/>
    </source>
</evidence>
<dbReference type="InterPro" id="IPR000194">
    <property type="entry name" value="ATPase_F1/V1/A1_a/bsu_nucl-bd"/>
</dbReference>
<evidence type="ECO:0000256" key="3">
    <source>
        <dbReference type="ARBA" id="ARBA00022448"/>
    </source>
</evidence>
<evidence type="ECO:0000313" key="16">
    <source>
        <dbReference type="EMBL" id="RBI83641.1"/>
    </source>
</evidence>
<reference evidence="16 17" key="1">
    <citation type="submission" date="2018-07" db="EMBL/GenBank/DDBJ databases">
        <title>Rhodosalinus sp. strain E84T genomic sequence and assembly.</title>
        <authorList>
            <person name="Liu Z.-W."/>
            <person name="Lu D.-C."/>
        </authorList>
    </citation>
    <scope>NUCLEOTIDE SEQUENCE [LARGE SCALE GENOMIC DNA]</scope>
    <source>
        <strain evidence="16 17">E84</strain>
    </source>
</reference>
<dbReference type="SMART" id="SM00382">
    <property type="entry name" value="AAA"/>
    <property type="match status" value="1"/>
</dbReference>
<accession>A0A365U5H8</accession>
<dbReference type="AlphaFoldDB" id="A0A365U5H8"/>
<dbReference type="RefSeq" id="WP_113290284.1">
    <property type="nucleotide sequence ID" value="NZ_QNTQ01000015.1"/>
</dbReference>
<evidence type="ECO:0000256" key="7">
    <source>
        <dbReference type="ARBA" id="ARBA00022840"/>
    </source>
</evidence>
<dbReference type="InterPro" id="IPR003593">
    <property type="entry name" value="AAA+_ATPase"/>
</dbReference>
<evidence type="ECO:0000256" key="11">
    <source>
        <dbReference type="ARBA" id="ARBA00023196"/>
    </source>
</evidence>
<feature type="region of interest" description="Disordered" evidence="14">
    <location>
        <begin position="113"/>
        <end position="132"/>
    </location>
</feature>
<dbReference type="OrthoDB" id="9801639at2"/>
<dbReference type="PANTHER" id="PTHR15184">
    <property type="entry name" value="ATP SYNTHASE"/>
    <property type="match status" value="1"/>
</dbReference>
<evidence type="ECO:0000256" key="9">
    <source>
        <dbReference type="ARBA" id="ARBA00023065"/>
    </source>
</evidence>
<dbReference type="EMBL" id="QNTQ01000015">
    <property type="protein sequence ID" value="RBI83641.1"/>
    <property type="molecule type" value="Genomic_DNA"/>
</dbReference>
<evidence type="ECO:0000256" key="5">
    <source>
        <dbReference type="ARBA" id="ARBA00022741"/>
    </source>
</evidence>
<keyword evidence="4 13" id="KW-1003">Cell membrane</keyword>
<evidence type="ECO:0000256" key="4">
    <source>
        <dbReference type="ARBA" id="ARBA00022475"/>
    </source>
</evidence>
<dbReference type="Pfam" id="PF22919">
    <property type="entry name" value="ATP-synt_VA_C"/>
    <property type="match status" value="1"/>
</dbReference>
<comment type="function">
    <text evidence="13">Produces ATP from ADP in the presence of a proton gradient across the membrane. The catalytic sites are hosted primarily by the beta subunits.</text>
</comment>
<evidence type="ECO:0000256" key="13">
    <source>
        <dbReference type="HAMAP-Rule" id="MF_01347"/>
    </source>
</evidence>
<dbReference type="GO" id="GO:0005524">
    <property type="term" value="F:ATP binding"/>
    <property type="evidence" value="ECO:0007669"/>
    <property type="project" value="UniProtKB-UniRule"/>
</dbReference>
<keyword evidence="8 13" id="KW-1278">Translocase</keyword>
<dbReference type="InterPro" id="IPR020003">
    <property type="entry name" value="ATPase_a/bsu_AS"/>
</dbReference>
<keyword evidence="9 13" id="KW-0406">Ion transport</keyword>
<sequence>MTASVPDSDCSDRPAGRIVAIRGAVVEVRFEGAAPLINTQLLAGPERDRVIEVVNLVDRRTVRGLLLNPARRVALGMEVADTGGPLMAPVGRGVLGRMIDVFGAPLDGKGPLEGVERRPIHRPPVPLTRRRPGGEIFQTGIKAIDLLSPIERGGKAGLFGGAGVGKTVLITEIIHNMGAVYEGLSLFCGVGERSREAEELYREMQETGVLESTVLVFGQMSESPGARFRVAHTALTVAEHFRDDEHRDVMVLIDNIFRFVQAGAEVSGLLGHIPSRVGYQPTLASELGALEERICNTDTGAITSIQAVYVPADDFTDPAATHVFAHLSSSVALSRKRASEGLYPAIDPLKSASKMLTPGTVSDRHYEVAREVRRVLAEYEALSDIIAMLGLEELSEADRATVAQARRLERFLTQPFFTTEQFTGMKGRAVSLEETLEGCERILSGEVSHLPESAFYMVGTIDEVTEGEDAA</sequence>
<dbReference type="EC" id="7.1.2.2" evidence="13"/>
<feature type="binding site" evidence="13">
    <location>
        <begin position="160"/>
        <end position="167"/>
    </location>
    <ligand>
        <name>ATP</name>
        <dbReference type="ChEBI" id="CHEBI:30616"/>
    </ligand>
</feature>
<dbReference type="GO" id="GO:0045259">
    <property type="term" value="C:proton-transporting ATP synthase complex"/>
    <property type="evidence" value="ECO:0007669"/>
    <property type="project" value="UniProtKB-KW"/>
</dbReference>
<dbReference type="SUPFAM" id="SSF52540">
    <property type="entry name" value="P-loop containing nucleoside triphosphate hydrolases"/>
    <property type="match status" value="1"/>
</dbReference>
<dbReference type="FunFam" id="3.40.50.300:FF:001630">
    <property type="entry name" value="ATP synthase subunit beta"/>
    <property type="match status" value="1"/>
</dbReference>
<comment type="catalytic activity">
    <reaction evidence="13">
        <text>ATP + H2O + 4 H(+)(in) = ADP + phosphate + 5 H(+)(out)</text>
        <dbReference type="Rhea" id="RHEA:57720"/>
        <dbReference type="ChEBI" id="CHEBI:15377"/>
        <dbReference type="ChEBI" id="CHEBI:15378"/>
        <dbReference type="ChEBI" id="CHEBI:30616"/>
        <dbReference type="ChEBI" id="CHEBI:43474"/>
        <dbReference type="ChEBI" id="CHEBI:456216"/>
        <dbReference type="EC" id="7.1.2.2"/>
    </reaction>
</comment>
<dbReference type="HAMAP" id="MF_01347">
    <property type="entry name" value="ATP_synth_beta_bact"/>
    <property type="match status" value="1"/>
</dbReference>
<dbReference type="Gene3D" id="1.10.1140.10">
    <property type="entry name" value="Bovine Mitochondrial F1-atpase, Atp Synthase Beta Chain, Chain D, domain 3"/>
    <property type="match status" value="1"/>
</dbReference>
<dbReference type="SUPFAM" id="SSF47917">
    <property type="entry name" value="C-terminal domain of alpha and beta subunits of F1 ATP synthase"/>
    <property type="match status" value="1"/>
</dbReference>
<dbReference type="Pfam" id="PF00006">
    <property type="entry name" value="ATP-synt_ab"/>
    <property type="match status" value="1"/>
</dbReference>
<comment type="caution">
    <text evidence="16">The sequence shown here is derived from an EMBL/GenBank/DDBJ whole genome shotgun (WGS) entry which is preliminary data.</text>
</comment>
<evidence type="ECO:0000256" key="1">
    <source>
        <dbReference type="ARBA" id="ARBA00004370"/>
    </source>
</evidence>
<comment type="similarity">
    <text evidence="2 13">Belongs to the ATPase alpha/beta chains family.</text>
</comment>
<keyword evidence="12 13" id="KW-0066">ATP synthesis</keyword>
<dbReference type="GO" id="GO:0016787">
    <property type="term" value="F:hydrolase activity"/>
    <property type="evidence" value="ECO:0007669"/>
    <property type="project" value="UniProtKB-KW"/>
</dbReference>
<feature type="domain" description="AAA+ ATPase" evidence="15">
    <location>
        <begin position="152"/>
        <end position="330"/>
    </location>
</feature>
<keyword evidence="17" id="KW-1185">Reference proteome</keyword>
<keyword evidence="10 13" id="KW-0472">Membrane</keyword>
<proteinExistence type="inferred from homology"/>
<dbReference type="SUPFAM" id="SSF50615">
    <property type="entry name" value="N-terminal domain of alpha and beta subunits of F1 ATP synthase"/>
    <property type="match status" value="1"/>
</dbReference>
<keyword evidence="6 13" id="KW-0375">Hydrogen ion transport</keyword>
<dbReference type="InterPro" id="IPR036121">
    <property type="entry name" value="ATPase_F1/V1/A1_a/bsu_N_sf"/>
</dbReference>
<dbReference type="Proteomes" id="UP000253370">
    <property type="component" value="Unassembled WGS sequence"/>
</dbReference>
<dbReference type="PROSITE" id="PS00152">
    <property type="entry name" value="ATPASE_ALPHA_BETA"/>
    <property type="match status" value="1"/>
</dbReference>
<comment type="subcellular location">
    <subcellularLocation>
        <location evidence="13">Cell membrane</location>
        <topology evidence="13">Peripheral membrane protein</topology>
    </subcellularLocation>
    <subcellularLocation>
        <location evidence="1">Membrane</location>
    </subcellularLocation>
</comment>
<name>A0A365U5H8_9RHOB</name>
<dbReference type="CDD" id="cd18110">
    <property type="entry name" value="ATP-synt_F1_beta_C"/>
    <property type="match status" value="1"/>
</dbReference>
<evidence type="ECO:0000256" key="2">
    <source>
        <dbReference type="ARBA" id="ARBA00008936"/>
    </source>
</evidence>
<dbReference type="InterPro" id="IPR024034">
    <property type="entry name" value="ATPase_F1/V1_b/a_C"/>
</dbReference>
<dbReference type="PANTHER" id="PTHR15184:SF71">
    <property type="entry name" value="ATP SYNTHASE SUBUNIT BETA, MITOCHONDRIAL"/>
    <property type="match status" value="1"/>
</dbReference>
<gene>
    <name evidence="13" type="primary">atpD</name>
    <name evidence="16" type="ORF">DRV85_14955</name>
</gene>
<evidence type="ECO:0000256" key="8">
    <source>
        <dbReference type="ARBA" id="ARBA00022967"/>
    </source>
</evidence>
<dbReference type="Gene3D" id="3.40.50.300">
    <property type="entry name" value="P-loop containing nucleotide triphosphate hydrolases"/>
    <property type="match status" value="1"/>
</dbReference>
<dbReference type="FunFam" id="1.10.1140.10:FF:000006">
    <property type="entry name" value="ATP synthase subunit beta"/>
    <property type="match status" value="1"/>
</dbReference>
<dbReference type="GO" id="GO:0005886">
    <property type="term" value="C:plasma membrane"/>
    <property type="evidence" value="ECO:0007669"/>
    <property type="project" value="UniProtKB-SubCell"/>
</dbReference>
<evidence type="ECO:0000256" key="12">
    <source>
        <dbReference type="ARBA" id="ARBA00023310"/>
    </source>
</evidence>
<evidence type="ECO:0000256" key="10">
    <source>
        <dbReference type="ARBA" id="ARBA00023136"/>
    </source>
</evidence>
<protein>
    <recommendedName>
        <fullName evidence="13">ATP synthase subunit beta</fullName>
        <ecNumber evidence="13">7.1.2.2</ecNumber>
    </recommendedName>
    <alternativeName>
        <fullName evidence="13">ATP synthase F1 sector subunit beta</fullName>
    </alternativeName>
    <alternativeName>
        <fullName evidence="13">F-ATPase subunit beta</fullName>
    </alternativeName>
</protein>
<dbReference type="NCBIfam" id="TIGR01039">
    <property type="entry name" value="atpD"/>
    <property type="match status" value="1"/>
</dbReference>
<keyword evidence="5 13" id="KW-0547">Nucleotide-binding</keyword>
<evidence type="ECO:0000256" key="14">
    <source>
        <dbReference type="SAM" id="MobiDB-lite"/>
    </source>
</evidence>
<dbReference type="GO" id="GO:0046933">
    <property type="term" value="F:proton-transporting ATP synthase activity, rotational mechanism"/>
    <property type="evidence" value="ECO:0007669"/>
    <property type="project" value="UniProtKB-UniRule"/>
</dbReference>
<evidence type="ECO:0000256" key="6">
    <source>
        <dbReference type="ARBA" id="ARBA00022781"/>
    </source>
</evidence>
<keyword evidence="3 13" id="KW-0813">Transport</keyword>
<dbReference type="CDD" id="cd01133">
    <property type="entry name" value="F1-ATPase_beta_CD"/>
    <property type="match status" value="1"/>
</dbReference>
<dbReference type="InterPro" id="IPR027417">
    <property type="entry name" value="P-loop_NTPase"/>
</dbReference>
<dbReference type="InterPro" id="IPR005722">
    <property type="entry name" value="ATP_synth_F1_bsu"/>
</dbReference>
<dbReference type="InterPro" id="IPR055190">
    <property type="entry name" value="ATP-synt_VA_C"/>
</dbReference>
<keyword evidence="16" id="KW-0378">Hydrolase</keyword>